<organism evidence="8 9">
    <name type="scientific">Sodiomyces alkalinus (strain CBS 110278 / VKM F-3762 / F11)</name>
    <name type="common">Alkaliphilic filamentous fungus</name>
    <dbReference type="NCBI Taxonomy" id="1314773"/>
    <lineage>
        <taxon>Eukaryota</taxon>
        <taxon>Fungi</taxon>
        <taxon>Dikarya</taxon>
        <taxon>Ascomycota</taxon>
        <taxon>Pezizomycotina</taxon>
        <taxon>Sordariomycetes</taxon>
        <taxon>Hypocreomycetidae</taxon>
        <taxon>Glomerellales</taxon>
        <taxon>Plectosphaerellaceae</taxon>
        <taxon>Sodiomyces</taxon>
    </lineage>
</organism>
<keyword evidence="5" id="KW-0496">Mitochondrion</keyword>
<evidence type="ECO:0000256" key="4">
    <source>
        <dbReference type="ARBA" id="ARBA00022927"/>
    </source>
</evidence>
<dbReference type="GO" id="GO:0015031">
    <property type="term" value="P:protein transport"/>
    <property type="evidence" value="ECO:0007669"/>
    <property type="project" value="UniProtKB-KW"/>
</dbReference>
<dbReference type="OrthoDB" id="5835136at2759"/>
<evidence type="ECO:0000256" key="2">
    <source>
        <dbReference type="ARBA" id="ARBA00022448"/>
    </source>
</evidence>
<evidence type="ECO:0000313" key="8">
    <source>
        <dbReference type="EMBL" id="ROT40010.1"/>
    </source>
</evidence>
<protein>
    <recommendedName>
        <fullName evidence="7">Mitochondrial outer membrane transport complex Sam37/metaxin N-terminal domain-containing protein</fullName>
    </recommendedName>
</protein>
<evidence type="ECO:0000256" key="6">
    <source>
        <dbReference type="ARBA" id="ARBA00023136"/>
    </source>
</evidence>
<evidence type="ECO:0000259" key="7">
    <source>
        <dbReference type="Pfam" id="PF10568"/>
    </source>
</evidence>
<reference evidence="8 9" key="1">
    <citation type="journal article" date="2018" name="Mol. Ecol.">
        <title>The obligate alkalophilic soda-lake fungus Sodiomyces alkalinus has shifted to a protein diet.</title>
        <authorList>
            <person name="Grum-Grzhimaylo A.A."/>
            <person name="Falkoski D.L."/>
            <person name="van den Heuvel J."/>
            <person name="Valero-Jimenez C.A."/>
            <person name="Min B."/>
            <person name="Choi I.G."/>
            <person name="Lipzen A."/>
            <person name="Daum C.G."/>
            <person name="Aanen D.K."/>
            <person name="Tsang A."/>
            <person name="Henrissat B."/>
            <person name="Bilanenko E.N."/>
            <person name="de Vries R.P."/>
            <person name="van Kan J.A.L."/>
            <person name="Grigoriev I.V."/>
            <person name="Debets A.J.M."/>
        </authorList>
    </citation>
    <scope>NUCLEOTIDE SEQUENCE [LARGE SCALE GENOMIC DNA]</scope>
    <source>
        <strain evidence="8 9">F11</strain>
    </source>
</reference>
<proteinExistence type="predicted"/>
<evidence type="ECO:0000256" key="5">
    <source>
        <dbReference type="ARBA" id="ARBA00023128"/>
    </source>
</evidence>
<keyword evidence="6" id="KW-0472">Membrane</keyword>
<keyword evidence="4" id="KW-0653">Protein transport</keyword>
<keyword evidence="9" id="KW-1185">Reference proteome</keyword>
<comment type="subcellular location">
    <subcellularLocation>
        <location evidence="1">Mitochondrion outer membrane</location>
    </subcellularLocation>
</comment>
<dbReference type="InterPro" id="IPR050931">
    <property type="entry name" value="Mito_Protein_Transport_Metaxin"/>
</dbReference>
<evidence type="ECO:0000256" key="1">
    <source>
        <dbReference type="ARBA" id="ARBA00004294"/>
    </source>
</evidence>
<dbReference type="InterPro" id="IPR019564">
    <property type="entry name" value="Sam37/metaxin_N"/>
</dbReference>
<name>A0A3N2PZR1_SODAK</name>
<dbReference type="GeneID" id="39580109"/>
<dbReference type="STRING" id="1314773.A0A3N2PZR1"/>
<dbReference type="RefSeq" id="XP_028467816.1">
    <property type="nucleotide sequence ID" value="XM_028611631.1"/>
</dbReference>
<dbReference type="Proteomes" id="UP000272025">
    <property type="component" value="Unassembled WGS sequence"/>
</dbReference>
<gene>
    <name evidence="8" type="ORF">SODALDRAFT_332161</name>
</gene>
<dbReference type="GO" id="GO:0001401">
    <property type="term" value="C:SAM complex"/>
    <property type="evidence" value="ECO:0007669"/>
    <property type="project" value="InterPro"/>
</dbReference>
<dbReference type="EMBL" id="ML119053">
    <property type="protein sequence ID" value="ROT40010.1"/>
    <property type="molecule type" value="Genomic_DNA"/>
</dbReference>
<evidence type="ECO:0000313" key="9">
    <source>
        <dbReference type="Proteomes" id="UP000272025"/>
    </source>
</evidence>
<dbReference type="CDD" id="cd03078">
    <property type="entry name" value="GST_N_Metaxin1_like"/>
    <property type="match status" value="1"/>
</dbReference>
<dbReference type="Pfam" id="PF10568">
    <property type="entry name" value="Tom37"/>
    <property type="match status" value="1"/>
</dbReference>
<keyword evidence="2" id="KW-0813">Transport</keyword>
<dbReference type="GO" id="GO:0007005">
    <property type="term" value="P:mitochondrion organization"/>
    <property type="evidence" value="ECO:0007669"/>
    <property type="project" value="TreeGrafter"/>
</dbReference>
<evidence type="ECO:0000256" key="3">
    <source>
        <dbReference type="ARBA" id="ARBA00022787"/>
    </source>
</evidence>
<keyword evidence="3" id="KW-1000">Mitochondrion outer membrane</keyword>
<dbReference type="PANTHER" id="PTHR12289">
    <property type="entry name" value="METAXIN RELATED"/>
    <property type="match status" value="1"/>
</dbReference>
<dbReference type="PANTHER" id="PTHR12289:SF41">
    <property type="entry name" value="FAILED AXON CONNECTIONS-RELATED"/>
    <property type="match status" value="1"/>
</dbReference>
<sequence length="445" mass="47637">MPAFELHVWGPAFGLPSIDAECLAAIAYLHYTLPSSEWTLIPSSDPSLTPQNRLPALRSTASGTWAAGYDAVVSHLAHETTHHLDVELTDAQRADAVAYSSYISSHIAPLLDLTLYALPRNWTQTTRSAYGAIIPFPLTWTVPIAQRAAAVERVSHLVASLPLSDGNDDAAAQKDLSALDAAIKHLPTSRKKGILEQMAPAEAATIRLHAMAVDALSVLEDLRRHTAQNSHDSSPTNAETSSTNLRLLRPGQVTSLDCLAFGYLSLAASAPVPQDFLRKVLTTRFPALLALATDIKRTCLETPGTLPWTPYAVRDTMGGTRILVRFLDDVLRVTPTLGDLYATEHRRRAEIGTADGSFLDKRTAALASGALALGSALTCAAWWYRNLPSFGLRSQTWVAGGAGAGRLAEFGALGAMLDFSLAGPATGHGAEHQQNRIVEAEVGLD</sequence>
<accession>A0A3N2PZR1</accession>
<dbReference type="AlphaFoldDB" id="A0A3N2PZR1"/>
<feature type="domain" description="Mitochondrial outer membrane transport complex Sam37/metaxin N-terminal" evidence="7">
    <location>
        <begin position="22"/>
        <end position="147"/>
    </location>
</feature>